<organism evidence="2 3">
    <name type="scientific">Cinchona calisaya</name>
    <dbReference type="NCBI Taxonomy" id="153742"/>
    <lineage>
        <taxon>Eukaryota</taxon>
        <taxon>Viridiplantae</taxon>
        <taxon>Streptophyta</taxon>
        <taxon>Embryophyta</taxon>
        <taxon>Tracheophyta</taxon>
        <taxon>Spermatophyta</taxon>
        <taxon>Magnoliopsida</taxon>
        <taxon>eudicotyledons</taxon>
        <taxon>Gunneridae</taxon>
        <taxon>Pentapetalae</taxon>
        <taxon>asterids</taxon>
        <taxon>lamiids</taxon>
        <taxon>Gentianales</taxon>
        <taxon>Rubiaceae</taxon>
        <taxon>Cinchonoideae</taxon>
        <taxon>Cinchoneae</taxon>
        <taxon>Cinchona</taxon>
    </lineage>
</organism>
<gene>
    <name evidence="2" type="ORF">ACH5RR_037837</name>
</gene>
<name>A0ABD2YCV3_9GENT</name>
<dbReference type="PANTHER" id="PTHR31662">
    <property type="entry name" value="BNAANNG10740D PROTEIN-RELATED"/>
    <property type="match status" value="1"/>
</dbReference>
<accession>A0ABD2YCV3</accession>
<comment type="caution">
    <text evidence="2">The sequence shown here is derived from an EMBL/GenBank/DDBJ whole genome shotgun (WGS) entry which is preliminary data.</text>
</comment>
<evidence type="ECO:0000313" key="2">
    <source>
        <dbReference type="EMBL" id="KAL3503388.1"/>
    </source>
</evidence>
<dbReference type="AlphaFoldDB" id="A0ABD2YCV3"/>
<keyword evidence="3" id="KW-1185">Reference proteome</keyword>
<evidence type="ECO:0000256" key="1">
    <source>
        <dbReference type="SAM" id="MobiDB-lite"/>
    </source>
</evidence>
<protein>
    <submittedName>
        <fullName evidence="2">Uncharacterized protein</fullName>
    </submittedName>
</protein>
<feature type="region of interest" description="Disordered" evidence="1">
    <location>
        <begin position="1"/>
        <end position="33"/>
    </location>
</feature>
<evidence type="ECO:0000313" key="3">
    <source>
        <dbReference type="Proteomes" id="UP001630127"/>
    </source>
</evidence>
<sequence length="447" mass="50690">MSSSDEEGDPAGAAAGPSTTSTADSDQESADCNPDNQFYKNQLIILKTMIQYHHEKGVFPSDDSAELFKQVKNNGVKLHSTSFSLLDMQILIWSVKNALEMDVAKEKDGKTPSFELHPFYNERFKLAKKIWGAPQETSSGSGNQEDVAVFEETSVSIDQTIKGPPGEHQENVGEKEVELIHSDDCKEMDMLNIAILRCILELKRRNNRVLPEKYDESVELYGMVTKATGLINLQPDTLKSMITDLRFSLGEKIGERIFKGNYSDDPISLHREIYELSKRIWDWEEDDVDGKQVSIYQEISDLSKSISDALELHASIIQRIQRKTKGPPGDHQENQQKEDVELIHSDDCMEMDRKKIAILRYILELKQRNNGVLLLLKLDESVISKIDPNLSSQRLEQMIIELQFGYLRNAGEDYNDPISLHQEIYHLSESIWDDQPAGGAAADQQEE</sequence>
<dbReference type="InterPro" id="IPR007592">
    <property type="entry name" value="GEBP"/>
</dbReference>
<dbReference type="Proteomes" id="UP001630127">
    <property type="component" value="Unassembled WGS sequence"/>
</dbReference>
<dbReference type="EMBL" id="JBJUIK010000015">
    <property type="protein sequence ID" value="KAL3503388.1"/>
    <property type="molecule type" value="Genomic_DNA"/>
</dbReference>
<reference evidence="2 3" key="1">
    <citation type="submission" date="2024-11" db="EMBL/GenBank/DDBJ databases">
        <title>A near-complete genome assembly of Cinchona calisaya.</title>
        <authorList>
            <person name="Lian D.C."/>
            <person name="Zhao X.W."/>
            <person name="Wei L."/>
        </authorList>
    </citation>
    <scope>NUCLEOTIDE SEQUENCE [LARGE SCALE GENOMIC DNA]</scope>
    <source>
        <tissue evidence="2">Nenye</tissue>
    </source>
</reference>
<feature type="compositionally biased region" description="Low complexity" evidence="1">
    <location>
        <begin position="10"/>
        <end position="24"/>
    </location>
</feature>
<proteinExistence type="predicted"/>